<dbReference type="InterPro" id="IPR050297">
    <property type="entry name" value="LipidA_mod_glycosyltrf_83"/>
</dbReference>
<organism evidence="10 11">
    <name type="scientific">Egicoccus halophilus</name>
    <dbReference type="NCBI Taxonomy" id="1670830"/>
    <lineage>
        <taxon>Bacteria</taxon>
        <taxon>Bacillati</taxon>
        <taxon>Actinomycetota</taxon>
        <taxon>Nitriliruptoria</taxon>
        <taxon>Egicoccales</taxon>
        <taxon>Egicoccaceae</taxon>
        <taxon>Egicoccus</taxon>
    </lineage>
</organism>
<keyword evidence="6 9" id="KW-1133">Transmembrane helix</keyword>
<dbReference type="GO" id="GO:0009103">
    <property type="term" value="P:lipopolysaccharide biosynthetic process"/>
    <property type="evidence" value="ECO:0007669"/>
    <property type="project" value="UniProtKB-ARBA"/>
</dbReference>
<dbReference type="GO" id="GO:0016763">
    <property type="term" value="F:pentosyltransferase activity"/>
    <property type="evidence" value="ECO:0007669"/>
    <property type="project" value="TreeGrafter"/>
</dbReference>
<feature type="transmembrane region" description="Helical" evidence="9">
    <location>
        <begin position="365"/>
        <end position="385"/>
    </location>
</feature>
<evidence type="ECO:0000256" key="4">
    <source>
        <dbReference type="ARBA" id="ARBA00022679"/>
    </source>
</evidence>
<feature type="transmembrane region" description="Helical" evidence="9">
    <location>
        <begin position="142"/>
        <end position="170"/>
    </location>
</feature>
<keyword evidence="2" id="KW-1003">Cell membrane</keyword>
<dbReference type="PANTHER" id="PTHR33908">
    <property type="entry name" value="MANNOSYLTRANSFERASE YKCB-RELATED"/>
    <property type="match status" value="1"/>
</dbReference>
<feature type="transmembrane region" description="Helical" evidence="9">
    <location>
        <begin position="182"/>
        <end position="203"/>
    </location>
</feature>
<feature type="transmembrane region" description="Helical" evidence="9">
    <location>
        <begin position="317"/>
        <end position="333"/>
    </location>
</feature>
<reference evidence="10" key="1">
    <citation type="journal article" date="2014" name="Int. J. Syst. Evol. Microbiol.">
        <title>Complete genome sequence of Corynebacterium casei LMG S-19264T (=DSM 44701T), isolated from a smear-ripened cheese.</title>
        <authorList>
            <consortium name="US DOE Joint Genome Institute (JGI-PGF)"/>
            <person name="Walter F."/>
            <person name="Albersmeier A."/>
            <person name="Kalinowski J."/>
            <person name="Ruckert C."/>
        </authorList>
    </citation>
    <scope>NUCLEOTIDE SEQUENCE</scope>
    <source>
        <strain evidence="10">CGMCC 1.14988</strain>
    </source>
</reference>
<evidence type="ECO:0000256" key="7">
    <source>
        <dbReference type="ARBA" id="ARBA00023136"/>
    </source>
</evidence>
<proteinExistence type="predicted"/>
<evidence type="ECO:0000256" key="5">
    <source>
        <dbReference type="ARBA" id="ARBA00022692"/>
    </source>
</evidence>
<accession>A0A8J3EUA1</accession>
<sequence>MLAWLLVLPRVLDHMFVDGVSYLDIAEHYLAGRWDVAVNAYWSPLWSWLAVPVLATGADHFLTARVLGLFSALLTLLVVHRWLLRLGVDAGAAGIVLAGGLPFLLAASVLASPDLLLVAILLTHLDLATRADAWRPRTAALAGALAGSAYLTKLFALPFLVVMVPLLVGLQVWRDPARTRTWVRAGVVQFGVFLAVVAAWASVLSIDLGRPSVGTAAEVNLETTAEGSHGTPMIHGGLTEPPHATSSSPWEDPARLNQHPGRTARTDRADATPPGTQPVTRAPARPEPRAGMVGVVEARLRAVGVNLQRAGDELRRWRFFVPVALLAQLPLWWRARPRDLGLVALPVASAVYLGGLLAIHLDERYAWFALLALLPGATAGAVTTGHRLWGRGLGREWDLGVMRRRPYRWVLVAVIACTLLWPGLRYLTATIRSAPHAAPLARELEPDLLDGREVASDSDWIATMQLCAHAGCRYHGITGPGLHADWRRQLATHRIDVYLVWDPTNLPPGVGARVYTATSAGGVQHQLHVVDTRTLPAG</sequence>
<dbReference type="AlphaFoldDB" id="A0A8J3EUA1"/>
<gene>
    <name evidence="10" type="ORF">GCM10011354_14220</name>
</gene>
<keyword evidence="3" id="KW-0328">Glycosyltransferase</keyword>
<evidence type="ECO:0000313" key="11">
    <source>
        <dbReference type="Proteomes" id="UP000650511"/>
    </source>
</evidence>
<dbReference type="GO" id="GO:0005886">
    <property type="term" value="C:plasma membrane"/>
    <property type="evidence" value="ECO:0007669"/>
    <property type="project" value="UniProtKB-SubCell"/>
</dbReference>
<keyword evidence="4" id="KW-0808">Transferase</keyword>
<evidence type="ECO:0000256" key="2">
    <source>
        <dbReference type="ARBA" id="ARBA00022475"/>
    </source>
</evidence>
<dbReference type="Proteomes" id="UP000650511">
    <property type="component" value="Unassembled WGS sequence"/>
</dbReference>
<evidence type="ECO:0008006" key="12">
    <source>
        <dbReference type="Google" id="ProtNLM"/>
    </source>
</evidence>
<evidence type="ECO:0000256" key="8">
    <source>
        <dbReference type="SAM" id="MobiDB-lite"/>
    </source>
</evidence>
<reference evidence="10" key="2">
    <citation type="submission" date="2020-09" db="EMBL/GenBank/DDBJ databases">
        <authorList>
            <person name="Sun Q."/>
            <person name="Zhou Y."/>
        </authorList>
    </citation>
    <scope>NUCLEOTIDE SEQUENCE</scope>
    <source>
        <strain evidence="10">CGMCC 1.14988</strain>
    </source>
</reference>
<feature type="transmembrane region" description="Helical" evidence="9">
    <location>
        <begin position="95"/>
        <end position="122"/>
    </location>
</feature>
<keyword evidence="11" id="KW-1185">Reference proteome</keyword>
<dbReference type="EMBL" id="BMHA01000004">
    <property type="protein sequence ID" value="GGI05462.1"/>
    <property type="molecule type" value="Genomic_DNA"/>
</dbReference>
<name>A0A8J3EUA1_9ACTN</name>
<keyword evidence="7 9" id="KW-0472">Membrane</keyword>
<feature type="transmembrane region" description="Helical" evidence="9">
    <location>
        <begin position="62"/>
        <end position="83"/>
    </location>
</feature>
<protein>
    <recommendedName>
        <fullName evidence="12">Dolichyl-phosphate-mannose-protein mannosyltransferase</fullName>
    </recommendedName>
</protein>
<feature type="region of interest" description="Disordered" evidence="8">
    <location>
        <begin position="224"/>
        <end position="287"/>
    </location>
</feature>
<feature type="transmembrane region" description="Helical" evidence="9">
    <location>
        <begin position="340"/>
        <end position="359"/>
    </location>
</feature>
<comment type="subcellular location">
    <subcellularLocation>
        <location evidence="1">Cell membrane</location>
        <topology evidence="1">Multi-pass membrane protein</topology>
    </subcellularLocation>
</comment>
<evidence type="ECO:0000256" key="1">
    <source>
        <dbReference type="ARBA" id="ARBA00004651"/>
    </source>
</evidence>
<feature type="transmembrane region" description="Helical" evidence="9">
    <location>
        <begin position="406"/>
        <end position="424"/>
    </location>
</feature>
<dbReference type="PANTHER" id="PTHR33908:SF11">
    <property type="entry name" value="MEMBRANE PROTEIN"/>
    <property type="match status" value="1"/>
</dbReference>
<evidence type="ECO:0000313" key="10">
    <source>
        <dbReference type="EMBL" id="GGI05462.1"/>
    </source>
</evidence>
<evidence type="ECO:0000256" key="9">
    <source>
        <dbReference type="SAM" id="Phobius"/>
    </source>
</evidence>
<evidence type="ECO:0000256" key="6">
    <source>
        <dbReference type="ARBA" id="ARBA00022989"/>
    </source>
</evidence>
<evidence type="ECO:0000256" key="3">
    <source>
        <dbReference type="ARBA" id="ARBA00022676"/>
    </source>
</evidence>
<keyword evidence="5 9" id="KW-0812">Transmembrane</keyword>
<comment type="caution">
    <text evidence="10">The sequence shown here is derived from an EMBL/GenBank/DDBJ whole genome shotgun (WGS) entry which is preliminary data.</text>
</comment>